<evidence type="ECO:0000313" key="2">
    <source>
        <dbReference type="EMBL" id="MDQ0144965.1"/>
    </source>
</evidence>
<dbReference type="Proteomes" id="UP001239267">
    <property type="component" value="Unassembled WGS sequence"/>
</dbReference>
<name>A0AAJ1SQ15_9MICC</name>
<feature type="region of interest" description="Disordered" evidence="1">
    <location>
        <begin position="253"/>
        <end position="278"/>
    </location>
</feature>
<dbReference type="AlphaFoldDB" id="A0AAJ1SQ15"/>
<evidence type="ECO:0000313" key="3">
    <source>
        <dbReference type="Proteomes" id="UP001239267"/>
    </source>
</evidence>
<reference evidence="2 3" key="1">
    <citation type="submission" date="2023-07" db="EMBL/GenBank/DDBJ databases">
        <title>Sorghum-associated microbial communities from plants grown in Nebraska, USA.</title>
        <authorList>
            <person name="Schachtman D."/>
        </authorList>
    </citation>
    <scope>NUCLEOTIDE SEQUENCE [LARGE SCALE GENOMIC DNA]</scope>
    <source>
        <strain evidence="2 3">DS1001</strain>
    </source>
</reference>
<evidence type="ECO:0000256" key="1">
    <source>
        <dbReference type="SAM" id="MobiDB-lite"/>
    </source>
</evidence>
<dbReference type="RefSeq" id="WP_307357494.1">
    <property type="nucleotide sequence ID" value="NZ_JAUSTB010000002.1"/>
</dbReference>
<feature type="compositionally biased region" description="Pro residues" evidence="1">
    <location>
        <begin position="253"/>
        <end position="266"/>
    </location>
</feature>
<dbReference type="EMBL" id="JAUSTB010000002">
    <property type="protein sequence ID" value="MDQ0144965.1"/>
    <property type="molecule type" value="Genomic_DNA"/>
</dbReference>
<gene>
    <name evidence="2" type="ORF">J2T23_000848</name>
</gene>
<sequence length="278" mass="30964">MNKLRSVSGETDEITEALQLAIYVDEVGRQAEIASRYLTRAWLRAMRPETDSHDTMVWGDLQAALFACIVIQRMLQPGPAFKHPEATRAQRQKRLKERARQLNDILHLDDEFPVLRVREIRNAFEHFDEGLDALVLAGRSSFIDWHISRDGLSMRTPPGHDGPVLQALRAFYPAGGTLHFGDLLLDIFSMDCALIQLKDERVPRALDELGDITATGPKLFGASQLIHLLPPDKVLPRLDEWLRVRGQLGSPVPFTPPVEPCQPPAFPAGVAASPSSDA</sequence>
<organism evidence="2 3">
    <name type="scientific">Pseudarthrobacter niigatensis</name>
    <dbReference type="NCBI Taxonomy" id="369935"/>
    <lineage>
        <taxon>Bacteria</taxon>
        <taxon>Bacillati</taxon>
        <taxon>Actinomycetota</taxon>
        <taxon>Actinomycetes</taxon>
        <taxon>Micrococcales</taxon>
        <taxon>Micrococcaceae</taxon>
        <taxon>Pseudarthrobacter</taxon>
    </lineage>
</organism>
<proteinExistence type="predicted"/>
<accession>A0AAJ1SQ15</accession>
<keyword evidence="3" id="KW-1185">Reference proteome</keyword>
<comment type="caution">
    <text evidence="2">The sequence shown here is derived from an EMBL/GenBank/DDBJ whole genome shotgun (WGS) entry which is preliminary data.</text>
</comment>
<protein>
    <submittedName>
        <fullName evidence="2">Uncharacterized protein</fullName>
    </submittedName>
</protein>